<protein>
    <submittedName>
        <fullName evidence="2">Uncharacterized protein</fullName>
    </submittedName>
</protein>
<proteinExistence type="predicted"/>
<dbReference type="STRING" id="37916.MCHLDSM_06371"/>
<accession>A0A0J6VBM7</accession>
<dbReference type="AlphaFoldDB" id="A0A0J6VBM7"/>
<comment type="caution">
    <text evidence="2">The sequence shown here is derived from an EMBL/GenBank/DDBJ whole genome shotgun (WGS) entry which is preliminary data.</text>
</comment>
<gene>
    <name evidence="2" type="ORF">MCHLDSM_06371</name>
</gene>
<evidence type="ECO:0000313" key="3">
    <source>
        <dbReference type="Proteomes" id="UP000036513"/>
    </source>
</evidence>
<dbReference type="Proteomes" id="UP000036513">
    <property type="component" value="Unassembled WGS sequence"/>
</dbReference>
<evidence type="ECO:0000256" key="1">
    <source>
        <dbReference type="SAM" id="SignalP"/>
    </source>
</evidence>
<feature type="chain" id="PRO_5005283018" evidence="1">
    <location>
        <begin position="27"/>
        <end position="79"/>
    </location>
</feature>
<dbReference type="EMBL" id="JYNL01000069">
    <property type="protein sequence ID" value="KMO67122.1"/>
    <property type="molecule type" value="Genomic_DNA"/>
</dbReference>
<organism evidence="2 3">
    <name type="scientific">Mycolicibacterium chlorophenolicum</name>
    <dbReference type="NCBI Taxonomy" id="37916"/>
    <lineage>
        <taxon>Bacteria</taxon>
        <taxon>Bacillati</taxon>
        <taxon>Actinomycetota</taxon>
        <taxon>Actinomycetes</taxon>
        <taxon>Mycobacteriales</taxon>
        <taxon>Mycobacteriaceae</taxon>
        <taxon>Mycolicibacterium</taxon>
    </lineage>
</organism>
<sequence precursor="true">MRTLATTVGATAMIVGSLLGTPTAGAAQVAAPAPAPIPAPAPQRPVVQMFDCAGTTGWMGCGPGWFWRDGWRGYACYPC</sequence>
<keyword evidence="1" id="KW-0732">Signal</keyword>
<evidence type="ECO:0000313" key="2">
    <source>
        <dbReference type="EMBL" id="KMO67122.1"/>
    </source>
</evidence>
<name>A0A0J6VBM7_9MYCO</name>
<feature type="signal peptide" evidence="1">
    <location>
        <begin position="1"/>
        <end position="26"/>
    </location>
</feature>
<dbReference type="PATRIC" id="fig|37916.4.peg.6390"/>
<keyword evidence="3" id="KW-1185">Reference proteome</keyword>
<reference evidence="2 3" key="1">
    <citation type="journal article" date="2015" name="Genome Biol. Evol.">
        <title>Characterization of Three Mycobacterium spp. with Potential Use in Bioremediation by Genome Sequencing and Comparative Genomics.</title>
        <authorList>
            <person name="Das S."/>
            <person name="Pettersson B.M."/>
            <person name="Behra P.R."/>
            <person name="Ramesh M."/>
            <person name="Dasgupta S."/>
            <person name="Bhattacharya A."/>
            <person name="Kirsebom L.A."/>
        </authorList>
    </citation>
    <scope>NUCLEOTIDE SEQUENCE [LARGE SCALE GENOMIC DNA]</scope>
    <source>
        <strain evidence="2 3">DSM 43826</strain>
    </source>
</reference>
<dbReference type="RefSeq" id="WP_048418312.1">
    <property type="nucleotide sequence ID" value="NZ_JYNL01000069.1"/>
</dbReference>